<name>A0AAV5TNE3_9BILA</name>
<comment type="caution">
    <text evidence="2">The sequence shown here is derived from an EMBL/GenBank/DDBJ whole genome shotgun (WGS) entry which is preliminary data.</text>
</comment>
<evidence type="ECO:0000313" key="2">
    <source>
        <dbReference type="EMBL" id="GMS95938.1"/>
    </source>
</evidence>
<dbReference type="Proteomes" id="UP001432027">
    <property type="component" value="Unassembled WGS sequence"/>
</dbReference>
<dbReference type="EMBL" id="BTSX01000004">
    <property type="protein sequence ID" value="GMS95938.1"/>
    <property type="molecule type" value="Genomic_DNA"/>
</dbReference>
<feature type="non-terminal residue" evidence="2">
    <location>
        <position position="1"/>
    </location>
</feature>
<feature type="compositionally biased region" description="Basic and acidic residues" evidence="1">
    <location>
        <begin position="82"/>
        <end position="96"/>
    </location>
</feature>
<reference evidence="2" key="1">
    <citation type="submission" date="2023-10" db="EMBL/GenBank/DDBJ databases">
        <title>Genome assembly of Pristionchus species.</title>
        <authorList>
            <person name="Yoshida K."/>
            <person name="Sommer R.J."/>
        </authorList>
    </citation>
    <scope>NUCLEOTIDE SEQUENCE</scope>
    <source>
        <strain evidence="2">RS0144</strain>
    </source>
</reference>
<evidence type="ECO:0000256" key="1">
    <source>
        <dbReference type="SAM" id="MobiDB-lite"/>
    </source>
</evidence>
<sequence>VHGTRHIKRGGGRGMTILVYVHWQDRQTQQHSLSGASGMEGTSISLATVTDLQHFRSQSRSRFSLLQQLLLLLDHQIEVGETLEGRSDQRSGRSSRDGAAGSSGGSGRSRGGLVTICSRFQRRK</sequence>
<protein>
    <submittedName>
        <fullName evidence="2">Uncharacterized protein</fullName>
    </submittedName>
</protein>
<dbReference type="AlphaFoldDB" id="A0AAV5TNE3"/>
<organism evidence="2 3">
    <name type="scientific">Pristionchus entomophagus</name>
    <dbReference type="NCBI Taxonomy" id="358040"/>
    <lineage>
        <taxon>Eukaryota</taxon>
        <taxon>Metazoa</taxon>
        <taxon>Ecdysozoa</taxon>
        <taxon>Nematoda</taxon>
        <taxon>Chromadorea</taxon>
        <taxon>Rhabditida</taxon>
        <taxon>Rhabditina</taxon>
        <taxon>Diplogasteromorpha</taxon>
        <taxon>Diplogasteroidea</taxon>
        <taxon>Neodiplogasteridae</taxon>
        <taxon>Pristionchus</taxon>
    </lineage>
</organism>
<proteinExistence type="predicted"/>
<gene>
    <name evidence="2" type="ORF">PENTCL1PPCAC_18113</name>
</gene>
<keyword evidence="3" id="KW-1185">Reference proteome</keyword>
<feature type="compositionally biased region" description="Gly residues" evidence="1">
    <location>
        <begin position="101"/>
        <end position="110"/>
    </location>
</feature>
<feature type="region of interest" description="Disordered" evidence="1">
    <location>
        <begin position="82"/>
        <end position="114"/>
    </location>
</feature>
<evidence type="ECO:0000313" key="3">
    <source>
        <dbReference type="Proteomes" id="UP001432027"/>
    </source>
</evidence>
<accession>A0AAV5TNE3</accession>